<evidence type="ECO:0000313" key="2">
    <source>
        <dbReference type="EMBL" id="SDR19483.1"/>
    </source>
</evidence>
<proteinExistence type="predicted"/>
<evidence type="ECO:0000313" key="3">
    <source>
        <dbReference type="Proteomes" id="UP000199301"/>
    </source>
</evidence>
<reference evidence="3" key="1">
    <citation type="submission" date="2016-10" db="EMBL/GenBank/DDBJ databases">
        <authorList>
            <person name="Varghese N."/>
            <person name="Submissions S."/>
        </authorList>
    </citation>
    <scope>NUCLEOTIDE SEQUENCE [LARGE SCALE GENOMIC DNA]</scope>
    <source>
        <strain evidence="3">DSM 45459</strain>
    </source>
</reference>
<name>A0A1H1H2A5_9ACTN</name>
<keyword evidence="3" id="KW-1185">Reference proteome</keyword>
<sequence length="55" mass="6014">MTVNIKKILTWAGIAFLLFFLISAPSQASDVVNGILASLQQAAEAVITFMRNLFE</sequence>
<feature type="signal peptide" evidence="1">
    <location>
        <begin position="1"/>
        <end position="28"/>
    </location>
</feature>
<keyword evidence="1" id="KW-0732">Signal</keyword>
<feature type="chain" id="PRO_5011736524" evidence="1">
    <location>
        <begin position="29"/>
        <end position="55"/>
    </location>
</feature>
<gene>
    <name evidence="2" type="ORF">SAMN04489718_4056</name>
</gene>
<dbReference type="AlphaFoldDB" id="A0A1H1H2A5"/>
<accession>A0A1H1H2A5</accession>
<evidence type="ECO:0000256" key="1">
    <source>
        <dbReference type="SAM" id="SignalP"/>
    </source>
</evidence>
<dbReference type="Proteomes" id="UP000199301">
    <property type="component" value="Unassembled WGS sequence"/>
</dbReference>
<dbReference type="STRING" id="995062.SAMN04489718_4056"/>
<dbReference type="EMBL" id="FNKO01000002">
    <property type="protein sequence ID" value="SDR19483.1"/>
    <property type="molecule type" value="Genomic_DNA"/>
</dbReference>
<organism evidence="2 3">
    <name type="scientific">Actinopolyspora saharensis</name>
    <dbReference type="NCBI Taxonomy" id="995062"/>
    <lineage>
        <taxon>Bacteria</taxon>
        <taxon>Bacillati</taxon>
        <taxon>Actinomycetota</taxon>
        <taxon>Actinomycetes</taxon>
        <taxon>Actinopolysporales</taxon>
        <taxon>Actinopolysporaceae</taxon>
        <taxon>Actinopolyspora</taxon>
    </lineage>
</organism>
<protein>
    <submittedName>
        <fullName evidence="2">Uncharacterized protein</fullName>
    </submittedName>
</protein>